<proteinExistence type="predicted"/>
<dbReference type="EMBL" id="CP097510">
    <property type="protein sequence ID" value="URE24388.1"/>
    <property type="molecule type" value="Genomic_DNA"/>
</dbReference>
<accession>A0A9E7H445</accession>
<protein>
    <submittedName>
        <fullName evidence="1">TELO2 interacting protein 1</fullName>
    </submittedName>
</protein>
<dbReference type="OrthoDB" id="49511at2759"/>
<dbReference type="Proteomes" id="UP001055439">
    <property type="component" value="Chromosome 8"/>
</dbReference>
<name>A0A9E7H445_9LILI</name>
<dbReference type="AlphaFoldDB" id="A0A9E7H445"/>
<evidence type="ECO:0000313" key="1">
    <source>
        <dbReference type="EMBL" id="URE24388.1"/>
    </source>
</evidence>
<reference evidence="1" key="1">
    <citation type="submission" date="2022-05" db="EMBL/GenBank/DDBJ databases">
        <title>The Musa troglodytarum L. genome provides insights into the mechanism of non-climacteric behaviour and enrichment of carotenoids.</title>
        <authorList>
            <person name="Wang J."/>
        </authorList>
    </citation>
    <scope>NUCLEOTIDE SEQUENCE</scope>
    <source>
        <tissue evidence="1">Leaf</tissue>
    </source>
</reference>
<organism evidence="1 2">
    <name type="scientific">Musa troglodytarum</name>
    <name type="common">fe'i banana</name>
    <dbReference type="NCBI Taxonomy" id="320322"/>
    <lineage>
        <taxon>Eukaryota</taxon>
        <taxon>Viridiplantae</taxon>
        <taxon>Streptophyta</taxon>
        <taxon>Embryophyta</taxon>
        <taxon>Tracheophyta</taxon>
        <taxon>Spermatophyta</taxon>
        <taxon>Magnoliopsida</taxon>
        <taxon>Liliopsida</taxon>
        <taxon>Zingiberales</taxon>
        <taxon>Musaceae</taxon>
        <taxon>Musa</taxon>
    </lineage>
</organism>
<evidence type="ECO:0000313" key="2">
    <source>
        <dbReference type="Proteomes" id="UP001055439"/>
    </source>
</evidence>
<gene>
    <name evidence="1" type="ORF">MUK42_17933</name>
</gene>
<sequence>MVASNEIEAEFRHQARMESTRAQQDALGLPVQPGVCGWPVGDSLVIEPPVQQFCEVPRFN</sequence>
<keyword evidence="2" id="KW-1185">Reference proteome</keyword>